<evidence type="ECO:0000256" key="4">
    <source>
        <dbReference type="ARBA" id="ARBA00022764"/>
    </source>
</evidence>
<evidence type="ECO:0000256" key="3">
    <source>
        <dbReference type="ARBA" id="ARBA00022729"/>
    </source>
</evidence>
<dbReference type="AlphaFoldDB" id="A0A2N5X0V1"/>
<evidence type="ECO:0000256" key="1">
    <source>
        <dbReference type="ARBA" id="ARBA00004418"/>
    </source>
</evidence>
<dbReference type="OrthoDB" id="12976at2"/>
<evidence type="ECO:0000259" key="9">
    <source>
        <dbReference type="Pfam" id="PF13098"/>
    </source>
</evidence>
<dbReference type="SUPFAM" id="SSF52833">
    <property type="entry name" value="Thioredoxin-like"/>
    <property type="match status" value="1"/>
</dbReference>
<proteinExistence type="inferred from homology"/>
<dbReference type="InterPro" id="IPR018950">
    <property type="entry name" value="DiS-bond_isomerase_DsbC/G_N"/>
</dbReference>
<feature type="chain" id="PRO_5014493959" description="Thiol:disulfide interchange protein" evidence="7">
    <location>
        <begin position="24"/>
        <end position="249"/>
    </location>
</feature>
<accession>A0A2N5X0V1</accession>
<dbReference type="CDD" id="cd03020">
    <property type="entry name" value="DsbA_DsbC_DsbG"/>
    <property type="match status" value="1"/>
</dbReference>
<comment type="similarity">
    <text evidence="2 7">Belongs to the thioredoxin family. DsbC subfamily.</text>
</comment>
<keyword evidence="6 7" id="KW-0676">Redox-active center</keyword>
<dbReference type="GO" id="GO:0042597">
    <property type="term" value="C:periplasmic space"/>
    <property type="evidence" value="ECO:0007669"/>
    <property type="project" value="UniProtKB-SubCell"/>
</dbReference>
<dbReference type="PANTHER" id="PTHR35272:SF3">
    <property type="entry name" value="THIOL:DISULFIDE INTERCHANGE PROTEIN DSBC"/>
    <property type="match status" value="1"/>
</dbReference>
<dbReference type="EMBL" id="PKUS01000019">
    <property type="protein sequence ID" value="PLW68080.1"/>
    <property type="molecule type" value="Genomic_DNA"/>
</dbReference>
<comment type="caution">
    <text evidence="10">The sequence shown here is derived from an EMBL/GenBank/DDBJ whole genome shotgun (WGS) entry which is preliminary data.</text>
</comment>
<sequence length="249" mass="26941">MLNLTCKALSALVLSALSAFSLAGEPADKAIVDKLSAALASPAMGLTVDTVETSEMPGIYEVQFESGPMVYATGDGRFFLLGDLFQVNDGQFVNLAEQRRDAERVAVLGAVDTADMIVFPAEGETRAHISVFTDITCFYCQKLHKEVPELNKRGVEVRYLAYPRAGVDSPGYRQLVGAWCSENPQETLTKMKNKESVPSKQCDDNPVAEQYQLGQEMGVRGTPAMVTGTGQMIPGYQSADQLMVTLGLN</sequence>
<evidence type="ECO:0000256" key="6">
    <source>
        <dbReference type="ARBA" id="ARBA00023284"/>
    </source>
</evidence>
<dbReference type="Proteomes" id="UP000235005">
    <property type="component" value="Unassembled WGS sequence"/>
</dbReference>
<keyword evidence="10" id="KW-0413">Isomerase</keyword>
<dbReference type="Gene3D" id="3.10.450.70">
    <property type="entry name" value="Disulphide bond isomerase, DsbC/G, N-terminal"/>
    <property type="match status" value="1"/>
</dbReference>
<name>A0A2N5X0V1_9GAMM</name>
<comment type="function">
    <text evidence="7">Required for disulfide bond formation in some periplasmic proteins. Acts by transferring its disulfide bond to other proteins and is reduced in the process.</text>
</comment>
<evidence type="ECO:0000259" key="8">
    <source>
        <dbReference type="Pfam" id="PF10411"/>
    </source>
</evidence>
<evidence type="ECO:0000256" key="5">
    <source>
        <dbReference type="ARBA" id="ARBA00023157"/>
    </source>
</evidence>
<dbReference type="PANTHER" id="PTHR35272">
    <property type="entry name" value="THIOL:DISULFIDE INTERCHANGE PROTEIN DSBC-RELATED"/>
    <property type="match status" value="1"/>
</dbReference>
<evidence type="ECO:0000313" key="10">
    <source>
        <dbReference type="EMBL" id="PLW68080.1"/>
    </source>
</evidence>
<dbReference type="InterPro" id="IPR012336">
    <property type="entry name" value="Thioredoxin-like_fold"/>
</dbReference>
<dbReference type="InterPro" id="IPR036249">
    <property type="entry name" value="Thioredoxin-like_sf"/>
</dbReference>
<dbReference type="SUPFAM" id="SSF54423">
    <property type="entry name" value="DsbC/DsbG N-terminal domain-like"/>
    <property type="match status" value="1"/>
</dbReference>
<evidence type="ECO:0000256" key="2">
    <source>
        <dbReference type="ARBA" id="ARBA00009813"/>
    </source>
</evidence>
<keyword evidence="4 7" id="KW-0574">Periplasm</keyword>
<evidence type="ECO:0000313" key="11">
    <source>
        <dbReference type="Proteomes" id="UP000235005"/>
    </source>
</evidence>
<dbReference type="GO" id="GO:0016853">
    <property type="term" value="F:isomerase activity"/>
    <property type="evidence" value="ECO:0007669"/>
    <property type="project" value="UniProtKB-KW"/>
</dbReference>
<feature type="domain" description="Disulphide bond isomerase DsbC/G N-terminal" evidence="8">
    <location>
        <begin position="26"/>
        <end position="97"/>
    </location>
</feature>
<protein>
    <recommendedName>
        <fullName evidence="7">Thiol:disulfide interchange protein</fullName>
    </recommendedName>
</protein>
<dbReference type="InterPro" id="IPR009094">
    <property type="entry name" value="DiS-bond_isomerase_DsbC/G_N_sf"/>
</dbReference>
<feature type="domain" description="Thioredoxin-like fold" evidence="9">
    <location>
        <begin position="121"/>
        <end position="242"/>
    </location>
</feature>
<evidence type="ECO:0000256" key="7">
    <source>
        <dbReference type="RuleBase" id="RU364038"/>
    </source>
</evidence>
<dbReference type="Pfam" id="PF13098">
    <property type="entry name" value="Thioredoxin_2"/>
    <property type="match status" value="1"/>
</dbReference>
<reference evidence="10 11" key="1">
    <citation type="submission" date="2018-01" db="EMBL/GenBank/DDBJ databases">
        <title>The draft genome sequence of Halioglobus lutimaris HF004.</title>
        <authorList>
            <person name="Du Z.-J."/>
            <person name="Shi M.-J."/>
        </authorList>
    </citation>
    <scope>NUCLEOTIDE SEQUENCE [LARGE SCALE GENOMIC DNA]</scope>
    <source>
        <strain evidence="10 11">HF004</strain>
    </source>
</reference>
<comment type="subcellular location">
    <subcellularLocation>
        <location evidence="1 7">Periplasm</location>
    </subcellularLocation>
</comment>
<keyword evidence="5" id="KW-1015">Disulfide bond</keyword>
<keyword evidence="3 7" id="KW-0732">Signal</keyword>
<dbReference type="InterPro" id="IPR051470">
    <property type="entry name" value="Thiol:disulfide_interchange"/>
</dbReference>
<dbReference type="RefSeq" id="WP_101518409.1">
    <property type="nucleotide sequence ID" value="NZ_PKUS01000019.1"/>
</dbReference>
<keyword evidence="11" id="KW-1185">Reference proteome</keyword>
<dbReference type="Gene3D" id="3.40.30.10">
    <property type="entry name" value="Glutaredoxin"/>
    <property type="match status" value="1"/>
</dbReference>
<gene>
    <name evidence="10" type="ORF">C0039_14055</name>
</gene>
<feature type="signal peptide" evidence="7">
    <location>
        <begin position="1"/>
        <end position="23"/>
    </location>
</feature>
<dbReference type="InterPro" id="IPR033954">
    <property type="entry name" value="DiS-bond_Isoase_DsbC/G"/>
</dbReference>
<dbReference type="Pfam" id="PF10411">
    <property type="entry name" value="DsbC_N"/>
    <property type="match status" value="1"/>
</dbReference>
<organism evidence="10 11">
    <name type="scientific">Pseudohalioglobus lutimaris</name>
    <dbReference type="NCBI Taxonomy" id="1737061"/>
    <lineage>
        <taxon>Bacteria</taxon>
        <taxon>Pseudomonadati</taxon>
        <taxon>Pseudomonadota</taxon>
        <taxon>Gammaproteobacteria</taxon>
        <taxon>Cellvibrionales</taxon>
        <taxon>Halieaceae</taxon>
        <taxon>Pseudohalioglobus</taxon>
    </lineage>
</organism>